<proteinExistence type="predicted"/>
<gene>
    <name evidence="2" type="ORF">PHLGIDRAFT_103031</name>
</gene>
<dbReference type="HOGENOM" id="CLU_039096_0_0_1"/>
<sequence>MPVSKTQIRHFLDAMEDVYGPVSTLSASEAKSWTPPPAASGHLGRYLWTDAFGVLNFITLSCLIQSDSYLLCAERLINAVHSVLGRTRSQDKYLPGASPEHPLSGGLRIGKDSDTGPDRDGQYHHYLTLWMFALNRMSAASGDKKYNSLAIELAKAIHPAFVVDRNSSRPHMRWKMSEDLSEPLVSSEGNLDPVDGYFVFSLLQKTSGDASVLKADIEDYKKIVGTKWKHMESDDPLDLGMTLWSMHWLAQEESWASTVLERATNDLRELAFINRYFENPLSDRLAFREFGTCMGIKCAQSVTAEFDEDLDALANDIVDRWEESGVGSKKGDEHANDELQRKGLRPITKVMYAAALIPGAFCRKFL</sequence>
<dbReference type="Proteomes" id="UP000053257">
    <property type="component" value="Unassembled WGS sequence"/>
</dbReference>
<dbReference type="EMBL" id="KN840468">
    <property type="protein sequence ID" value="KIP09236.1"/>
    <property type="molecule type" value="Genomic_DNA"/>
</dbReference>
<name>A0A0C3S219_PHLG1</name>
<keyword evidence="3" id="KW-1185">Reference proteome</keyword>
<dbReference type="AlphaFoldDB" id="A0A0C3S219"/>
<feature type="region of interest" description="Disordered" evidence="1">
    <location>
        <begin position="91"/>
        <end position="115"/>
    </location>
</feature>
<evidence type="ECO:0000313" key="2">
    <source>
        <dbReference type="EMBL" id="KIP09236.1"/>
    </source>
</evidence>
<reference evidence="2 3" key="1">
    <citation type="journal article" date="2014" name="PLoS Genet.">
        <title>Analysis of the Phlebiopsis gigantea genome, transcriptome and secretome provides insight into its pioneer colonization strategies of wood.</title>
        <authorList>
            <person name="Hori C."/>
            <person name="Ishida T."/>
            <person name="Igarashi K."/>
            <person name="Samejima M."/>
            <person name="Suzuki H."/>
            <person name="Master E."/>
            <person name="Ferreira P."/>
            <person name="Ruiz-Duenas F.J."/>
            <person name="Held B."/>
            <person name="Canessa P."/>
            <person name="Larrondo L.F."/>
            <person name="Schmoll M."/>
            <person name="Druzhinina I.S."/>
            <person name="Kubicek C.P."/>
            <person name="Gaskell J.A."/>
            <person name="Kersten P."/>
            <person name="St John F."/>
            <person name="Glasner J."/>
            <person name="Sabat G."/>
            <person name="Splinter BonDurant S."/>
            <person name="Syed K."/>
            <person name="Yadav J."/>
            <person name="Mgbeahuruike A.C."/>
            <person name="Kovalchuk A."/>
            <person name="Asiegbu F.O."/>
            <person name="Lackner G."/>
            <person name="Hoffmeister D."/>
            <person name="Rencoret J."/>
            <person name="Gutierrez A."/>
            <person name="Sun H."/>
            <person name="Lindquist E."/>
            <person name="Barry K."/>
            <person name="Riley R."/>
            <person name="Grigoriev I.V."/>
            <person name="Henrissat B."/>
            <person name="Kues U."/>
            <person name="Berka R.M."/>
            <person name="Martinez A.T."/>
            <person name="Covert S.F."/>
            <person name="Blanchette R.A."/>
            <person name="Cullen D."/>
        </authorList>
    </citation>
    <scope>NUCLEOTIDE SEQUENCE [LARGE SCALE GENOMIC DNA]</scope>
    <source>
        <strain evidence="2 3">11061_1 CR5-6</strain>
    </source>
</reference>
<dbReference type="OrthoDB" id="302966at2759"/>
<accession>A0A0C3S219</accession>
<dbReference type="STRING" id="745531.A0A0C3S219"/>
<evidence type="ECO:0000256" key="1">
    <source>
        <dbReference type="SAM" id="MobiDB-lite"/>
    </source>
</evidence>
<evidence type="ECO:0000313" key="3">
    <source>
        <dbReference type="Proteomes" id="UP000053257"/>
    </source>
</evidence>
<protein>
    <submittedName>
        <fullName evidence="2">Uncharacterized protein</fullName>
    </submittedName>
</protein>
<organism evidence="2 3">
    <name type="scientific">Phlebiopsis gigantea (strain 11061_1 CR5-6)</name>
    <name type="common">White-rot fungus</name>
    <name type="synonym">Peniophora gigantea</name>
    <dbReference type="NCBI Taxonomy" id="745531"/>
    <lineage>
        <taxon>Eukaryota</taxon>
        <taxon>Fungi</taxon>
        <taxon>Dikarya</taxon>
        <taxon>Basidiomycota</taxon>
        <taxon>Agaricomycotina</taxon>
        <taxon>Agaricomycetes</taxon>
        <taxon>Polyporales</taxon>
        <taxon>Phanerochaetaceae</taxon>
        <taxon>Phlebiopsis</taxon>
    </lineage>
</organism>